<protein>
    <submittedName>
        <fullName evidence="1">Uncharacterized protein</fullName>
    </submittedName>
</protein>
<accession>A0A6V8N1G4</accession>
<reference evidence="2" key="1">
    <citation type="submission" date="2020-06" db="EMBL/GenBank/DDBJ databases">
        <title>Draft genomic sequecing of Geomonas sp. Red736.</title>
        <authorList>
            <person name="Itoh H."/>
            <person name="Xu Z.X."/>
            <person name="Ushijima N."/>
            <person name="Masuda Y."/>
            <person name="Shiratori Y."/>
            <person name="Senoo K."/>
        </authorList>
    </citation>
    <scope>NUCLEOTIDE SEQUENCE [LARGE SCALE GENOMIC DNA]</scope>
    <source>
        <strain evidence="2">Red736</strain>
    </source>
</reference>
<sequence length="46" mass="5340">MEQLEKYFSLRSDTMFSHGICPDCVGEQRYIFRETAASHQDITNSP</sequence>
<dbReference type="RefSeq" id="WP_183351186.1">
    <property type="nucleotide sequence ID" value="NZ_BLXY01000022.1"/>
</dbReference>
<evidence type="ECO:0000313" key="1">
    <source>
        <dbReference type="EMBL" id="GFO66315.1"/>
    </source>
</evidence>
<evidence type="ECO:0000313" key="2">
    <source>
        <dbReference type="Proteomes" id="UP000568888"/>
    </source>
</evidence>
<dbReference type="EMBL" id="BLXY01000022">
    <property type="protein sequence ID" value="GFO66315.1"/>
    <property type="molecule type" value="Genomic_DNA"/>
</dbReference>
<proteinExistence type="predicted"/>
<dbReference type="AlphaFoldDB" id="A0A6V8N1G4"/>
<organism evidence="1 2">
    <name type="scientific">Geomonas paludis</name>
    <dbReference type="NCBI Taxonomy" id="2740185"/>
    <lineage>
        <taxon>Bacteria</taxon>
        <taxon>Pseudomonadati</taxon>
        <taxon>Thermodesulfobacteriota</taxon>
        <taxon>Desulfuromonadia</taxon>
        <taxon>Geobacterales</taxon>
        <taxon>Geobacteraceae</taxon>
        <taxon>Geomonas</taxon>
    </lineage>
</organism>
<gene>
    <name evidence="1" type="ORF">GMPD_42340</name>
</gene>
<comment type="caution">
    <text evidence="1">The sequence shown here is derived from an EMBL/GenBank/DDBJ whole genome shotgun (WGS) entry which is preliminary data.</text>
</comment>
<name>A0A6V8N1G4_9BACT</name>
<dbReference type="Proteomes" id="UP000568888">
    <property type="component" value="Unassembled WGS sequence"/>
</dbReference>